<evidence type="ECO:0000256" key="1">
    <source>
        <dbReference type="SAM" id="MobiDB-lite"/>
    </source>
</evidence>
<dbReference type="AlphaFoldDB" id="A0AAX6MUI7"/>
<reference evidence="2 3" key="1">
    <citation type="journal article" date="2024" name="Front Chem Biol">
        <title>Unveiling the potential of Daldinia eschscholtzii MFLUCC 19-0629 through bioactivity and bioinformatics studies for enhanced sustainable agriculture production.</title>
        <authorList>
            <person name="Brooks S."/>
            <person name="Weaver J.A."/>
            <person name="Klomchit A."/>
            <person name="Alharthi S.A."/>
            <person name="Onlamun T."/>
            <person name="Nurani R."/>
            <person name="Vong T.K."/>
            <person name="Alberti F."/>
            <person name="Greco C."/>
        </authorList>
    </citation>
    <scope>NUCLEOTIDE SEQUENCE [LARGE SCALE GENOMIC DNA]</scope>
    <source>
        <strain evidence="2">MFLUCC 19-0629</strain>
    </source>
</reference>
<gene>
    <name evidence="2" type="ORF">Daesc_001560</name>
</gene>
<feature type="compositionally biased region" description="Polar residues" evidence="1">
    <location>
        <begin position="346"/>
        <end position="357"/>
    </location>
</feature>
<feature type="compositionally biased region" description="Polar residues" evidence="1">
    <location>
        <begin position="189"/>
        <end position="200"/>
    </location>
</feature>
<name>A0AAX6MUI7_9PEZI</name>
<feature type="compositionally biased region" description="Basic and acidic residues" evidence="1">
    <location>
        <begin position="201"/>
        <end position="216"/>
    </location>
</feature>
<feature type="compositionally biased region" description="Low complexity" evidence="1">
    <location>
        <begin position="466"/>
        <end position="480"/>
    </location>
</feature>
<evidence type="ECO:0000313" key="2">
    <source>
        <dbReference type="EMBL" id="KAK6956285.1"/>
    </source>
</evidence>
<feature type="compositionally biased region" description="Basic residues" evidence="1">
    <location>
        <begin position="148"/>
        <end position="158"/>
    </location>
</feature>
<feature type="compositionally biased region" description="Low complexity" evidence="1">
    <location>
        <begin position="288"/>
        <end position="303"/>
    </location>
</feature>
<feature type="compositionally biased region" description="Basic residues" evidence="1">
    <location>
        <begin position="217"/>
        <end position="227"/>
    </location>
</feature>
<comment type="caution">
    <text evidence="2">The sequence shown here is derived from an EMBL/GenBank/DDBJ whole genome shotgun (WGS) entry which is preliminary data.</text>
</comment>
<sequence>MADMILPKGIVFNRNDIYEEIAKYDIVPLSQILAACHGQDTVFTTTSRELIDPTARRLENFWTRVLGGDRRYLPGTVIAQLFKSISEEESFVKLRGPPNRYEPPSPDSKVDPPSEVQAKPETSGHGSSESALKDKAEAMKSAPSSAVKRPHPILKKPRGPSNSGPRPTARFVSPPGSDVEGNDSKDSEPASSGSTAVNHSGDSKRSTSSTAKEEKRKPTHSTPKKKSTAFVASTASRRRPAMPRRISSQSSAAVSGTEAGSREGGSSLGSRQSGSQSSATTVPEKLIKGSSSAAKQGSGQLSAKAAGKRPATSTHDKPSASKPSSSQTGSTDNQRFIVQDERADATKSNLTADNANSAIIDEANATRASRSGSVHRRSDTQERPRPDALPLMSRSRSDVGSTRRSSHDLVSGGLAPPRSLISSSTTTVSNTTAQGTIIEFDENPPLGEIAACTTQGHEEDAETSSRRSGSSVLDSRFTPTQPNPTPTVPLGRSKSQLTLLLERQGEKKTRR</sequence>
<dbReference type="Proteomes" id="UP001369815">
    <property type="component" value="Unassembled WGS sequence"/>
</dbReference>
<evidence type="ECO:0000313" key="3">
    <source>
        <dbReference type="Proteomes" id="UP001369815"/>
    </source>
</evidence>
<accession>A0AAX6MUI7</accession>
<organism evidence="2 3">
    <name type="scientific">Daldinia eschscholtzii</name>
    <dbReference type="NCBI Taxonomy" id="292717"/>
    <lineage>
        <taxon>Eukaryota</taxon>
        <taxon>Fungi</taxon>
        <taxon>Dikarya</taxon>
        <taxon>Ascomycota</taxon>
        <taxon>Pezizomycotina</taxon>
        <taxon>Sordariomycetes</taxon>
        <taxon>Xylariomycetidae</taxon>
        <taxon>Xylariales</taxon>
        <taxon>Hypoxylaceae</taxon>
        <taxon>Daldinia</taxon>
    </lineage>
</organism>
<dbReference type="EMBL" id="JBANMG010000002">
    <property type="protein sequence ID" value="KAK6956285.1"/>
    <property type="molecule type" value="Genomic_DNA"/>
</dbReference>
<proteinExistence type="predicted"/>
<feature type="region of interest" description="Disordered" evidence="1">
    <location>
        <begin position="93"/>
        <end position="511"/>
    </location>
</feature>
<protein>
    <submittedName>
        <fullName evidence="2">Uncharacterized protein</fullName>
    </submittedName>
</protein>
<feature type="compositionally biased region" description="Low complexity" evidence="1">
    <location>
        <begin position="419"/>
        <end position="432"/>
    </location>
</feature>
<feature type="compositionally biased region" description="Basic and acidic residues" evidence="1">
    <location>
        <begin position="376"/>
        <end position="386"/>
    </location>
</feature>
<feature type="compositionally biased region" description="Low complexity" evidence="1">
    <location>
        <begin position="268"/>
        <end position="279"/>
    </location>
</feature>
<feature type="compositionally biased region" description="Polar residues" evidence="1">
    <location>
        <begin position="321"/>
        <end position="336"/>
    </location>
</feature>
<keyword evidence="3" id="KW-1185">Reference proteome</keyword>